<evidence type="ECO:0000256" key="2">
    <source>
        <dbReference type="ARBA" id="ARBA00022729"/>
    </source>
</evidence>
<keyword evidence="4" id="KW-0325">Glycoprotein</keyword>
<dbReference type="InterPro" id="IPR035669">
    <property type="entry name" value="SGNH_plant_lipase-like"/>
</dbReference>
<name>A0AAV8GV59_9POAL</name>
<evidence type="ECO:0000256" key="3">
    <source>
        <dbReference type="ARBA" id="ARBA00022801"/>
    </source>
</evidence>
<organism evidence="5 6">
    <name type="scientific">Rhynchospora pubera</name>
    <dbReference type="NCBI Taxonomy" id="906938"/>
    <lineage>
        <taxon>Eukaryota</taxon>
        <taxon>Viridiplantae</taxon>
        <taxon>Streptophyta</taxon>
        <taxon>Embryophyta</taxon>
        <taxon>Tracheophyta</taxon>
        <taxon>Spermatophyta</taxon>
        <taxon>Magnoliopsida</taxon>
        <taxon>Liliopsida</taxon>
        <taxon>Poales</taxon>
        <taxon>Cyperaceae</taxon>
        <taxon>Cyperoideae</taxon>
        <taxon>Rhynchosporeae</taxon>
        <taxon>Rhynchospora</taxon>
    </lineage>
</organism>
<dbReference type="InterPro" id="IPR001087">
    <property type="entry name" value="GDSL"/>
</dbReference>
<comment type="caution">
    <text evidence="5">The sequence shown here is derived from an EMBL/GenBank/DDBJ whole genome shotgun (WGS) entry which is preliminary data.</text>
</comment>
<proteinExistence type="inferred from homology"/>
<keyword evidence="2" id="KW-0732">Signal</keyword>
<dbReference type="AlphaFoldDB" id="A0AAV8GV59"/>
<keyword evidence="3" id="KW-0378">Hydrolase</keyword>
<evidence type="ECO:0000256" key="1">
    <source>
        <dbReference type="ARBA" id="ARBA00008668"/>
    </source>
</evidence>
<evidence type="ECO:0000256" key="4">
    <source>
        <dbReference type="ARBA" id="ARBA00023180"/>
    </source>
</evidence>
<dbReference type="PANTHER" id="PTHR22835">
    <property type="entry name" value="ZINC FINGER FYVE DOMAIN CONTAINING PROTEIN"/>
    <property type="match status" value="1"/>
</dbReference>
<accession>A0AAV8GV59</accession>
<dbReference type="EMBL" id="JAMFTS010000001">
    <property type="protein sequence ID" value="KAJ4809464.1"/>
    <property type="molecule type" value="Genomic_DNA"/>
</dbReference>
<dbReference type="Gene3D" id="3.40.50.1110">
    <property type="entry name" value="SGNH hydrolase"/>
    <property type="match status" value="1"/>
</dbReference>
<dbReference type="PANTHER" id="PTHR22835:SF681">
    <property type="entry name" value="OS01G0216300 PROTEIN"/>
    <property type="match status" value="1"/>
</dbReference>
<evidence type="ECO:0000313" key="5">
    <source>
        <dbReference type="EMBL" id="KAJ4809464.1"/>
    </source>
</evidence>
<sequence>MTFFHRPSKRYSDGRLIVDFLAEEFGLPYLKLYLDKNNSFRQGANFAVVGATALHETFFMQHNITTFEHPFYRSLSSQLKWFEELKPSLCQTTKECKDYFSRSLFIVGQIEGNDYNYMFSGLLSVEQTMSYVSTIIQTIAGTIKELIDQGARTVVVPGQIPLGCLPMRLAIFDLWKRNDSSTYDPKTGCIEKYNSLSRSHNSLLLEAIKKLRLKYPHAKIIYADFYKPVINFIRFPHHFGFTSKPLVVCCGIGGGKYNWEQPRLCGTPGVTACKNPLTYVNWDGRRLTEASYRYVSNSWLKGPYADPPILDAHTN</sequence>
<gene>
    <name evidence="5" type="ORF">LUZ62_022030</name>
</gene>
<protein>
    <submittedName>
        <fullName evidence="5">GDSL esterase/lipase</fullName>
    </submittedName>
</protein>
<dbReference type="CDD" id="cd01837">
    <property type="entry name" value="SGNH_plant_lipase_like"/>
    <property type="match status" value="1"/>
</dbReference>
<evidence type="ECO:0000313" key="6">
    <source>
        <dbReference type="Proteomes" id="UP001140206"/>
    </source>
</evidence>
<dbReference type="GO" id="GO:0016788">
    <property type="term" value="F:hydrolase activity, acting on ester bonds"/>
    <property type="evidence" value="ECO:0007669"/>
    <property type="project" value="InterPro"/>
</dbReference>
<comment type="similarity">
    <text evidence="1">Belongs to the 'GDSL' lipolytic enzyme family.</text>
</comment>
<keyword evidence="6" id="KW-1185">Reference proteome</keyword>
<reference evidence="5" key="1">
    <citation type="submission" date="2022-08" db="EMBL/GenBank/DDBJ databases">
        <authorList>
            <person name="Marques A."/>
        </authorList>
    </citation>
    <scope>NUCLEOTIDE SEQUENCE</scope>
    <source>
        <strain evidence="5">RhyPub2mFocal</strain>
        <tissue evidence="5">Leaves</tissue>
    </source>
</reference>
<dbReference type="Proteomes" id="UP001140206">
    <property type="component" value="Chromosome 1"/>
</dbReference>
<dbReference type="Pfam" id="PF00657">
    <property type="entry name" value="Lipase_GDSL"/>
    <property type="match status" value="1"/>
</dbReference>
<dbReference type="InterPro" id="IPR036514">
    <property type="entry name" value="SGNH_hydro_sf"/>
</dbReference>